<keyword evidence="2" id="KW-1185">Reference proteome</keyword>
<proteinExistence type="predicted"/>
<reference evidence="1 2" key="1">
    <citation type="submission" date="2023-03" db="EMBL/GenBank/DDBJ databases">
        <title>Isolation and description of six Streptomyces strains from soil environments, able to metabolize different microbial glucans.</title>
        <authorList>
            <person name="Widen T."/>
            <person name="Larsbrink J."/>
        </authorList>
    </citation>
    <scope>NUCLEOTIDE SEQUENCE [LARGE SCALE GENOMIC DNA]</scope>
    <source>
        <strain evidence="1 2">Mut1</strain>
    </source>
</reference>
<organism evidence="1 2">
    <name type="scientific">Streptomyces castrisilvae</name>
    <dbReference type="NCBI Taxonomy" id="3033811"/>
    <lineage>
        <taxon>Bacteria</taxon>
        <taxon>Bacillati</taxon>
        <taxon>Actinomycetota</taxon>
        <taxon>Actinomycetes</taxon>
        <taxon>Kitasatosporales</taxon>
        <taxon>Streptomycetaceae</taxon>
        <taxon>Streptomyces</taxon>
    </lineage>
</organism>
<dbReference type="EMBL" id="CP120997">
    <property type="protein sequence ID" value="WLQ33074.1"/>
    <property type="molecule type" value="Genomic_DNA"/>
</dbReference>
<dbReference type="RefSeq" id="WP_306052486.1">
    <property type="nucleotide sequence ID" value="NZ_CP120997.1"/>
</dbReference>
<evidence type="ECO:0000313" key="1">
    <source>
        <dbReference type="EMBL" id="WLQ33074.1"/>
    </source>
</evidence>
<sequence length="141" mass="14347">MKALLQEIDALSPGRTRVRLLLETGPPEESGPAPYDTAYLETFRRGRPWLTVLPTHPEVHAAGGALRVLDEVLRPLPGSAVPPHAFLALAPEAPAAGPAPALAAALAAAGVPAARVHQDASGIAEVAEGSARTTGTGCLSA</sequence>
<accession>A0ABY9HFV6</accession>
<name>A0ABY9HFV6_9ACTN</name>
<gene>
    <name evidence="1" type="ORF">P8A18_06255</name>
</gene>
<protein>
    <submittedName>
        <fullName evidence="1">Uncharacterized protein</fullName>
    </submittedName>
</protein>
<evidence type="ECO:0000313" key="2">
    <source>
        <dbReference type="Proteomes" id="UP001239522"/>
    </source>
</evidence>
<dbReference type="Proteomes" id="UP001239522">
    <property type="component" value="Chromosome"/>
</dbReference>